<evidence type="ECO:0000313" key="3">
    <source>
        <dbReference type="Proteomes" id="UP001497444"/>
    </source>
</evidence>
<evidence type="ECO:0000256" key="1">
    <source>
        <dbReference type="SAM" id="MobiDB-lite"/>
    </source>
</evidence>
<dbReference type="EMBL" id="OZ020108">
    <property type="protein sequence ID" value="CAK9260228.1"/>
    <property type="molecule type" value="Genomic_DNA"/>
</dbReference>
<evidence type="ECO:0000313" key="2">
    <source>
        <dbReference type="EMBL" id="CAK9260228.1"/>
    </source>
</evidence>
<name>A0ABP0W0C8_9BRYO</name>
<organism evidence="2 3">
    <name type="scientific">Sphagnum jensenii</name>
    <dbReference type="NCBI Taxonomy" id="128206"/>
    <lineage>
        <taxon>Eukaryota</taxon>
        <taxon>Viridiplantae</taxon>
        <taxon>Streptophyta</taxon>
        <taxon>Embryophyta</taxon>
        <taxon>Bryophyta</taxon>
        <taxon>Sphagnophytina</taxon>
        <taxon>Sphagnopsida</taxon>
        <taxon>Sphagnales</taxon>
        <taxon>Sphagnaceae</taxon>
        <taxon>Sphagnum</taxon>
    </lineage>
</organism>
<proteinExistence type="predicted"/>
<gene>
    <name evidence="2" type="ORF">CSSPJE1EN1_LOCUS5706</name>
</gene>
<feature type="non-terminal residue" evidence="2">
    <location>
        <position position="72"/>
    </location>
</feature>
<sequence length="72" mass="8128">MGLSVGPPWACRRRAPSKPGVSGGDRSEGWISRELQRKAAREAGNRAAITFRSGQWRDSVPERFVVEQLYWL</sequence>
<keyword evidence="3" id="KW-1185">Reference proteome</keyword>
<feature type="region of interest" description="Disordered" evidence="1">
    <location>
        <begin position="1"/>
        <end position="29"/>
    </location>
</feature>
<dbReference type="Proteomes" id="UP001497444">
    <property type="component" value="Chromosome 13"/>
</dbReference>
<feature type="non-terminal residue" evidence="2">
    <location>
        <position position="1"/>
    </location>
</feature>
<accession>A0ABP0W0C8</accession>
<reference evidence="2" key="1">
    <citation type="submission" date="2024-02" db="EMBL/GenBank/DDBJ databases">
        <authorList>
            <consortium name="ELIXIR-Norway"/>
            <consortium name="Elixir Norway"/>
        </authorList>
    </citation>
    <scope>NUCLEOTIDE SEQUENCE</scope>
</reference>
<protein>
    <submittedName>
        <fullName evidence="2">Uncharacterized protein</fullName>
    </submittedName>
</protein>